<protein>
    <submittedName>
        <fullName evidence="1">Uncharacterized protein</fullName>
    </submittedName>
</protein>
<evidence type="ECO:0000313" key="2">
    <source>
        <dbReference type="Proteomes" id="UP001234989"/>
    </source>
</evidence>
<keyword evidence="2" id="KW-1185">Reference proteome</keyword>
<organism evidence="1 2">
    <name type="scientific">Solanum verrucosum</name>
    <dbReference type="NCBI Taxonomy" id="315347"/>
    <lineage>
        <taxon>Eukaryota</taxon>
        <taxon>Viridiplantae</taxon>
        <taxon>Streptophyta</taxon>
        <taxon>Embryophyta</taxon>
        <taxon>Tracheophyta</taxon>
        <taxon>Spermatophyta</taxon>
        <taxon>Magnoliopsida</taxon>
        <taxon>eudicotyledons</taxon>
        <taxon>Gunneridae</taxon>
        <taxon>Pentapetalae</taxon>
        <taxon>asterids</taxon>
        <taxon>lamiids</taxon>
        <taxon>Solanales</taxon>
        <taxon>Solanaceae</taxon>
        <taxon>Solanoideae</taxon>
        <taxon>Solaneae</taxon>
        <taxon>Solanum</taxon>
    </lineage>
</organism>
<reference evidence="1" key="1">
    <citation type="submission" date="2023-08" db="EMBL/GenBank/DDBJ databases">
        <title>A de novo genome assembly of Solanum verrucosum Schlechtendal, a Mexican diploid species geographically isolated from the other diploid A-genome species in potato relatives.</title>
        <authorList>
            <person name="Hosaka K."/>
        </authorList>
    </citation>
    <scope>NUCLEOTIDE SEQUENCE</scope>
    <source>
        <tissue evidence="1">Young leaves</tissue>
    </source>
</reference>
<name>A0AAF0USH2_SOLVR</name>
<accession>A0AAF0USH2</accession>
<evidence type="ECO:0000313" key="1">
    <source>
        <dbReference type="EMBL" id="WMV51225.1"/>
    </source>
</evidence>
<sequence length="15" mass="1648">MVLECQSRPGCRLGV</sequence>
<proteinExistence type="predicted"/>
<dbReference type="EMBL" id="CP133621">
    <property type="protein sequence ID" value="WMV51225.1"/>
    <property type="molecule type" value="Genomic_DNA"/>
</dbReference>
<gene>
    <name evidence="1" type="ORF">MTR67_044610</name>
</gene>
<dbReference type="Proteomes" id="UP001234989">
    <property type="component" value="Chromosome 10"/>
</dbReference>